<evidence type="ECO:0000256" key="2">
    <source>
        <dbReference type="ARBA" id="ARBA00072224"/>
    </source>
</evidence>
<keyword evidence="4" id="KW-0808">Transferase</keyword>
<gene>
    <name evidence="4" type="ORF">C9I89_20975</name>
</gene>
<reference evidence="4 5" key="1">
    <citation type="submission" date="2018-03" db="EMBL/GenBank/DDBJ databases">
        <title>Whole genome sequencing of Histamine producing bacteria.</title>
        <authorList>
            <person name="Butler K."/>
        </authorList>
    </citation>
    <scope>NUCLEOTIDE SEQUENCE [LARGE SCALE GENOMIC DNA]</scope>
    <source>
        <strain evidence="4 5">DSM 16190</strain>
    </source>
</reference>
<dbReference type="FunFam" id="3.40.630.30:FF:000035">
    <property type="entry name" value="GNAT family N-acetyltransferase"/>
    <property type="match status" value="1"/>
</dbReference>
<dbReference type="InterPro" id="IPR000182">
    <property type="entry name" value="GNAT_dom"/>
</dbReference>
<dbReference type="PROSITE" id="PS51186">
    <property type="entry name" value="GNAT"/>
    <property type="match status" value="1"/>
</dbReference>
<evidence type="ECO:0000313" key="5">
    <source>
        <dbReference type="Proteomes" id="UP000240904"/>
    </source>
</evidence>
<organism evidence="4 5">
    <name type="scientific">Photobacterium lipolyticum</name>
    <dbReference type="NCBI Taxonomy" id="266810"/>
    <lineage>
        <taxon>Bacteria</taxon>
        <taxon>Pseudomonadati</taxon>
        <taxon>Pseudomonadota</taxon>
        <taxon>Gammaproteobacteria</taxon>
        <taxon>Vibrionales</taxon>
        <taxon>Vibrionaceae</taxon>
        <taxon>Photobacterium</taxon>
    </lineage>
</organism>
<evidence type="ECO:0000256" key="1">
    <source>
        <dbReference type="ARBA" id="ARBA00009623"/>
    </source>
</evidence>
<dbReference type="RefSeq" id="WP_107285284.1">
    <property type="nucleotide sequence ID" value="NZ_PYMC01000025.1"/>
</dbReference>
<sequence length="152" mass="17450">MQWLCLPFSQLSTDQLYDLIKLRVDIFVVEQNCPYHELDNHDRKDGVHHLLGYKDDKLTAYLRLLPAGTTYDNVSLGRVAIAPSSRSLGLGHSLLQQALQQAELFWPGKTIDIGAQEHLQDYYRQYGFTAISETYLEDDIPHVDMRLTKSVQ</sequence>
<dbReference type="SUPFAM" id="SSF55729">
    <property type="entry name" value="Acyl-CoA N-acyltransferases (Nat)"/>
    <property type="match status" value="1"/>
</dbReference>
<dbReference type="EMBL" id="PYMC01000025">
    <property type="protein sequence ID" value="PSW00447.1"/>
    <property type="molecule type" value="Genomic_DNA"/>
</dbReference>
<dbReference type="CDD" id="cd04301">
    <property type="entry name" value="NAT_SF"/>
    <property type="match status" value="1"/>
</dbReference>
<comment type="similarity">
    <text evidence="1">Belongs to the UPF0039 (ElaA) family.</text>
</comment>
<dbReference type="AlphaFoldDB" id="A0A2T3MS89"/>
<name>A0A2T3MS89_9GAMM</name>
<dbReference type="OrthoDB" id="9796171at2"/>
<protein>
    <recommendedName>
        <fullName evidence="2">Protein ElaA</fullName>
    </recommendedName>
</protein>
<dbReference type="GO" id="GO:0016747">
    <property type="term" value="F:acyltransferase activity, transferring groups other than amino-acyl groups"/>
    <property type="evidence" value="ECO:0007669"/>
    <property type="project" value="InterPro"/>
</dbReference>
<dbReference type="Pfam" id="PF13673">
    <property type="entry name" value="Acetyltransf_10"/>
    <property type="match status" value="1"/>
</dbReference>
<dbReference type="InterPro" id="IPR016181">
    <property type="entry name" value="Acyl_CoA_acyltransferase"/>
</dbReference>
<comment type="caution">
    <text evidence="4">The sequence shown here is derived from an EMBL/GenBank/DDBJ whole genome shotgun (WGS) entry which is preliminary data.</text>
</comment>
<proteinExistence type="inferred from homology"/>
<evidence type="ECO:0000313" key="4">
    <source>
        <dbReference type="EMBL" id="PSW00447.1"/>
    </source>
</evidence>
<dbReference type="Proteomes" id="UP000240904">
    <property type="component" value="Unassembled WGS sequence"/>
</dbReference>
<accession>A0A2T3MS89</accession>
<keyword evidence="5" id="KW-1185">Reference proteome</keyword>
<dbReference type="Gene3D" id="3.40.630.30">
    <property type="match status" value="1"/>
</dbReference>
<feature type="domain" description="N-acetyltransferase" evidence="3">
    <location>
        <begin position="6"/>
        <end position="150"/>
    </location>
</feature>
<evidence type="ECO:0000259" key="3">
    <source>
        <dbReference type="PROSITE" id="PS51186"/>
    </source>
</evidence>